<gene>
    <name evidence="2" type="ordered locus">Ocepr_2371</name>
</gene>
<evidence type="ECO:0000313" key="2">
    <source>
        <dbReference type="EMBL" id="ADR37819.1"/>
    </source>
</evidence>
<dbReference type="Pfam" id="PF22763">
    <property type="entry name" value="NrS1-1_pol-like_HBD"/>
    <property type="match status" value="1"/>
</dbReference>
<name>E4UAP0_OCEP5</name>
<dbReference type="InterPro" id="IPR054468">
    <property type="entry name" value="NrSPol-like_HBD"/>
</dbReference>
<accession>E4UAP0</accession>
<dbReference type="AlphaFoldDB" id="E4UAP0"/>
<dbReference type="KEGG" id="opr:Ocepr_2371"/>
<proteinExistence type="predicted"/>
<dbReference type="eggNOG" id="COG4983">
    <property type="taxonomic scope" value="Bacteria"/>
</dbReference>
<geneLocation type="plasmid" evidence="2 3">
    <name>pOCEPR01</name>
</geneLocation>
<protein>
    <recommendedName>
        <fullName evidence="1">NrS-1 polymerase-like HBD domain-containing protein</fullName>
    </recommendedName>
</protein>
<dbReference type="Proteomes" id="UP000008722">
    <property type="component" value="Plasmid pOCEPR01"/>
</dbReference>
<organism evidence="2 3">
    <name type="scientific">Oceanithermus profundus (strain DSM 14977 / NBRC 100410 / VKM B-2274 / 506)</name>
    <dbReference type="NCBI Taxonomy" id="670487"/>
    <lineage>
        <taxon>Bacteria</taxon>
        <taxon>Thermotogati</taxon>
        <taxon>Deinococcota</taxon>
        <taxon>Deinococci</taxon>
        <taxon>Thermales</taxon>
        <taxon>Thermaceae</taxon>
        <taxon>Oceanithermus</taxon>
    </lineage>
</organism>
<evidence type="ECO:0000259" key="1">
    <source>
        <dbReference type="Pfam" id="PF22763"/>
    </source>
</evidence>
<dbReference type="EMBL" id="CP002362">
    <property type="protein sequence ID" value="ADR37819.1"/>
    <property type="molecule type" value="Genomic_DNA"/>
</dbReference>
<reference evidence="3" key="1">
    <citation type="submission" date="2010-11" db="EMBL/GenBank/DDBJ databases">
        <title>The complete sequence of plasmid of Oceanithermus profundus DSM 14977.</title>
        <authorList>
            <consortium name="US DOE Joint Genome Institute (JGI-PGF)"/>
            <person name="Lucas S."/>
            <person name="Copeland A."/>
            <person name="Lapidus A."/>
            <person name="Bruce D."/>
            <person name="Goodwin L."/>
            <person name="Pitluck S."/>
            <person name="Kyrpides N."/>
            <person name="Mavromatis K."/>
            <person name="Pagani I."/>
            <person name="Ivanova N."/>
            <person name="Zhang X."/>
            <person name="Brettin T."/>
            <person name="Detter J.C."/>
            <person name="Tapia R."/>
            <person name="Han C."/>
            <person name="Land M."/>
            <person name="Hauser L."/>
            <person name="Markowitz V."/>
            <person name="Cheng J.-F."/>
            <person name="Hugenholtz P."/>
            <person name="Woyke T."/>
            <person name="Wu D."/>
            <person name="Tindall B."/>
            <person name="Faehnrich R."/>
            <person name="Brambilla E."/>
            <person name="Klenk H.-P."/>
            <person name="Eisen J.A."/>
        </authorList>
    </citation>
    <scope>NUCLEOTIDE SEQUENCE [LARGE SCALE GENOMIC DNA]</scope>
    <source>
        <strain evidence="3">DSM 14977 / NBRC 100410 / VKM B-2274 / 506</strain>
        <plasmid evidence="3">Plasmid pOCEPR01</plasmid>
    </source>
</reference>
<evidence type="ECO:0000313" key="3">
    <source>
        <dbReference type="Proteomes" id="UP000008722"/>
    </source>
</evidence>
<keyword evidence="2" id="KW-0614">Plasmid</keyword>
<dbReference type="HOGENOM" id="CLU_057269_0_0_0"/>
<feature type="domain" description="NrS-1 polymerase-like HBD" evidence="1">
    <location>
        <begin position="226"/>
        <end position="280"/>
    </location>
</feature>
<reference evidence="2 3" key="2">
    <citation type="journal article" date="2011" name="Stand. Genomic Sci.">
        <title>Complete genome sequence of Oceanithermus profundus type strain (506).</title>
        <authorList>
            <person name="Pati A."/>
            <person name="Zhang X."/>
            <person name="Lapidus A."/>
            <person name="Nolan M."/>
            <person name="Lucas S."/>
            <person name="Del Rio T.G."/>
            <person name="Tice H."/>
            <person name="Cheng J.F."/>
            <person name="Tapia R."/>
            <person name="Han C."/>
            <person name="Goodwin L."/>
            <person name="Pitluck S."/>
            <person name="Liolios K."/>
            <person name="Pagani I."/>
            <person name="Ivanova N."/>
            <person name="Mavromatis K."/>
            <person name="Chen A."/>
            <person name="Palaniappan K."/>
            <person name="Hauser L."/>
            <person name="Jeffries C.D."/>
            <person name="Brambilla E.M."/>
            <person name="Rohl A."/>
            <person name="Mwirichia R."/>
            <person name="Rohde M."/>
            <person name="Tindall B.J."/>
            <person name="Sikorski J."/>
            <person name="Wirth R."/>
            <person name="Goker M."/>
            <person name="Woyke T."/>
            <person name="Detter J.C."/>
            <person name="Bristow J."/>
            <person name="Eisen J.A."/>
            <person name="Markowitz V."/>
            <person name="Hugenholtz P."/>
            <person name="Kyrpides N.C."/>
            <person name="Klenk H.P."/>
            <person name="Land M."/>
        </authorList>
    </citation>
    <scope>NUCLEOTIDE SEQUENCE [LARGE SCALE GENOMIC DNA]</scope>
    <source>
        <strain evidence="3">DSM 14977 / NBRC 100410 / VKM B-2274 / 506</strain>
        <plasmid evidence="3">Plasmid pOCEPR01</plasmid>
    </source>
</reference>
<keyword evidence="3" id="KW-1185">Reference proteome</keyword>
<sequence length="282" mass="31790">MPEELRRLRRWVVWKLQHRESSKKPTKVPYRATLKGRVLASSTNPDSWSSYAHAVFVAQRGGFDGIGFVFAGDGIVGVDLDGVRDPETGRLDAWAEEIVVRLGSFAEVSPSGRGLHIFLRGEIPGERRRRGPVEVYEKDRFFTFTGAVVPGAPHTINADPDALAWLYQTYLDPPQERKPPSSRSLTSTYEPADDQVVLERMFRSKHGERNRALWEGRWQELGYASQSEADLAFCNALAVFTGGDLAQMDRLFRRSGLMREKWDRKTGGETYGEMTLKRALGA</sequence>